<sequence length="106" mass="12231">MLYLVVHHHQDRSQPWINKWIDDDRVKTITTTREIGRHCEKAAQSGERIRFHRCGYGTSGPLICAEARVASVEAVDKTMYLVHFDEHIVLQVASQAIPQGTSWYRL</sequence>
<proteinExistence type="predicted"/>
<evidence type="ECO:0000313" key="2">
    <source>
        <dbReference type="Proteomes" id="UP000268094"/>
    </source>
</evidence>
<reference evidence="2" key="1">
    <citation type="submission" date="2018-09" db="EMBL/GenBank/DDBJ databases">
        <authorList>
            <person name="Livingstone P.G."/>
            <person name="Whitworth D.E."/>
        </authorList>
    </citation>
    <scope>NUCLEOTIDE SEQUENCE [LARGE SCALE GENOMIC DNA]</scope>
    <source>
        <strain evidence="2">CA054A</strain>
    </source>
</reference>
<dbReference type="Proteomes" id="UP000268094">
    <property type="component" value="Unassembled WGS sequence"/>
</dbReference>
<dbReference type="AlphaFoldDB" id="A0A3A8J9R4"/>
<comment type="caution">
    <text evidence="1">The sequence shown here is derived from an EMBL/GenBank/DDBJ whole genome shotgun (WGS) entry which is preliminary data.</text>
</comment>
<evidence type="ECO:0000313" key="1">
    <source>
        <dbReference type="EMBL" id="RKG92439.1"/>
    </source>
</evidence>
<dbReference type="EMBL" id="RAVZ01000025">
    <property type="protein sequence ID" value="RKG92439.1"/>
    <property type="molecule type" value="Genomic_DNA"/>
</dbReference>
<gene>
    <name evidence="1" type="ORF">D7V88_06005</name>
</gene>
<keyword evidence="2" id="KW-1185">Reference proteome</keyword>
<organism evidence="1 2">
    <name type="scientific">Corallococcus terminator</name>
    <dbReference type="NCBI Taxonomy" id="2316733"/>
    <lineage>
        <taxon>Bacteria</taxon>
        <taxon>Pseudomonadati</taxon>
        <taxon>Myxococcota</taxon>
        <taxon>Myxococcia</taxon>
        <taxon>Myxococcales</taxon>
        <taxon>Cystobacterineae</taxon>
        <taxon>Myxococcaceae</taxon>
        <taxon>Corallococcus</taxon>
    </lineage>
</organism>
<dbReference type="OrthoDB" id="9876212at2"/>
<name>A0A3A8J9R4_9BACT</name>
<protein>
    <submittedName>
        <fullName evidence="1">Uncharacterized protein</fullName>
    </submittedName>
</protein>
<accession>A0A3A8J9R4</accession>
<dbReference type="RefSeq" id="WP_120539640.1">
    <property type="nucleotide sequence ID" value="NZ_RAVZ01000025.1"/>
</dbReference>